<dbReference type="GO" id="GO:0005524">
    <property type="term" value="F:ATP binding"/>
    <property type="evidence" value="ECO:0007669"/>
    <property type="project" value="UniProtKB-KW"/>
</dbReference>
<dbReference type="OMA" id="CILIACW"/>
<keyword evidence="4 9" id="KW-0547">Nucleotide-binding</keyword>
<dbReference type="FunFam" id="2.90.10.10:FF:000001">
    <property type="entry name" value="G-type lectin S-receptor-like serine/threonine-protein kinase"/>
    <property type="match status" value="1"/>
</dbReference>
<keyword evidence="10" id="KW-1133">Transmembrane helix</keyword>
<dbReference type="SMART" id="SM00473">
    <property type="entry name" value="PAN_AP"/>
    <property type="match status" value="2"/>
</dbReference>
<comment type="similarity">
    <text evidence="9">Belongs to the protein kinase superfamily. Ser/Thr protein kinase family.</text>
</comment>
<feature type="domain" description="Apple" evidence="13">
    <location>
        <begin position="645"/>
        <end position="729"/>
    </location>
</feature>
<dbReference type="InterPro" id="IPR003609">
    <property type="entry name" value="Pan_app"/>
</dbReference>
<keyword evidence="10" id="KW-0472">Membrane</keyword>
<keyword evidence="2 9" id="KW-0808">Transferase</keyword>
<evidence type="ECO:0000256" key="11">
    <source>
        <dbReference type="SAM" id="SignalP"/>
    </source>
</evidence>
<feature type="signal peptide" evidence="11">
    <location>
        <begin position="1"/>
        <end position="25"/>
    </location>
</feature>
<dbReference type="Pfam" id="PF00954">
    <property type="entry name" value="S_locus_glycop"/>
    <property type="match status" value="2"/>
</dbReference>
<dbReference type="AlphaFoldDB" id="A0A835DPN0"/>
<dbReference type="InterPro" id="IPR036426">
    <property type="entry name" value="Bulb-type_lectin_dom_sf"/>
</dbReference>
<evidence type="ECO:0000259" key="12">
    <source>
        <dbReference type="PROSITE" id="PS50927"/>
    </source>
</evidence>
<keyword evidence="6 9" id="KW-0067">ATP-binding</keyword>
<dbReference type="Pfam" id="PF01453">
    <property type="entry name" value="B_lectin"/>
    <property type="match status" value="1"/>
</dbReference>
<evidence type="ECO:0000256" key="8">
    <source>
        <dbReference type="ARBA" id="ARBA00023180"/>
    </source>
</evidence>
<gene>
    <name evidence="14" type="ORF">HHK36_003803</name>
</gene>
<name>A0A835DPN0_TETSI</name>
<evidence type="ECO:0000256" key="3">
    <source>
        <dbReference type="ARBA" id="ARBA00022729"/>
    </source>
</evidence>
<dbReference type="InterPro" id="IPR001480">
    <property type="entry name" value="Bulb-type_lectin_dom"/>
</dbReference>
<reference evidence="14 15" key="1">
    <citation type="submission" date="2020-04" db="EMBL/GenBank/DDBJ databases">
        <title>Plant Genome Project.</title>
        <authorList>
            <person name="Zhang R.-G."/>
        </authorList>
    </citation>
    <scope>NUCLEOTIDE SEQUENCE [LARGE SCALE GENOMIC DNA]</scope>
    <source>
        <strain evidence="14">YNK0</strain>
        <tissue evidence="14">Leaf</tissue>
    </source>
</reference>
<dbReference type="EMBL" id="JABCRI010000002">
    <property type="protein sequence ID" value="KAF8411256.1"/>
    <property type="molecule type" value="Genomic_DNA"/>
</dbReference>
<evidence type="ECO:0000256" key="7">
    <source>
        <dbReference type="ARBA" id="ARBA00023157"/>
    </source>
</evidence>
<keyword evidence="7" id="KW-1015">Disulfide bond</keyword>
<keyword evidence="3 11" id="KW-0732">Signal</keyword>
<comment type="catalytic activity">
    <reaction evidence="9">
        <text>L-seryl-[protein] + ATP = O-phospho-L-seryl-[protein] + ADP + H(+)</text>
        <dbReference type="Rhea" id="RHEA:17989"/>
        <dbReference type="Rhea" id="RHEA-COMP:9863"/>
        <dbReference type="Rhea" id="RHEA-COMP:11604"/>
        <dbReference type="ChEBI" id="CHEBI:15378"/>
        <dbReference type="ChEBI" id="CHEBI:29999"/>
        <dbReference type="ChEBI" id="CHEBI:30616"/>
        <dbReference type="ChEBI" id="CHEBI:83421"/>
        <dbReference type="ChEBI" id="CHEBI:456216"/>
        <dbReference type="EC" id="2.7.11.1"/>
    </reaction>
</comment>
<dbReference type="InterPro" id="IPR000858">
    <property type="entry name" value="S_locus_glycoprot_dom"/>
</dbReference>
<dbReference type="EC" id="2.7.11.1" evidence="9"/>
<dbReference type="PIRSF" id="PIRSF000641">
    <property type="entry name" value="SRK"/>
    <property type="match status" value="1"/>
</dbReference>
<dbReference type="SMART" id="SM00108">
    <property type="entry name" value="B_lectin"/>
    <property type="match status" value="1"/>
</dbReference>
<dbReference type="PROSITE" id="PS50948">
    <property type="entry name" value="PAN"/>
    <property type="match status" value="2"/>
</dbReference>
<dbReference type="GO" id="GO:0048544">
    <property type="term" value="P:recognition of pollen"/>
    <property type="evidence" value="ECO:0007669"/>
    <property type="project" value="InterPro"/>
</dbReference>
<protein>
    <recommendedName>
        <fullName evidence="9">Receptor-like serine/threonine-protein kinase</fullName>
        <ecNumber evidence="9">2.7.11.1</ecNumber>
    </recommendedName>
</protein>
<feature type="chain" id="PRO_5033003902" description="Receptor-like serine/threonine-protein kinase" evidence="11">
    <location>
        <begin position="26"/>
        <end position="805"/>
    </location>
</feature>
<organism evidence="14 15">
    <name type="scientific">Tetracentron sinense</name>
    <name type="common">Spur-leaf</name>
    <dbReference type="NCBI Taxonomy" id="13715"/>
    <lineage>
        <taxon>Eukaryota</taxon>
        <taxon>Viridiplantae</taxon>
        <taxon>Streptophyta</taxon>
        <taxon>Embryophyta</taxon>
        <taxon>Tracheophyta</taxon>
        <taxon>Spermatophyta</taxon>
        <taxon>Magnoliopsida</taxon>
        <taxon>Trochodendrales</taxon>
        <taxon>Trochodendraceae</taxon>
        <taxon>Tetracentron</taxon>
    </lineage>
</organism>
<feature type="domain" description="Bulb-type lectin" evidence="12">
    <location>
        <begin position="26"/>
        <end position="149"/>
    </location>
</feature>
<proteinExistence type="inferred from homology"/>
<dbReference type="Gene3D" id="3.30.200.20">
    <property type="entry name" value="Phosphorylase Kinase, domain 1"/>
    <property type="match status" value="2"/>
</dbReference>
<evidence type="ECO:0000256" key="9">
    <source>
        <dbReference type="PIRNR" id="PIRNR000641"/>
    </source>
</evidence>
<comment type="caution">
    <text evidence="14">The sequence shown here is derived from an EMBL/GenBank/DDBJ whole genome shotgun (WGS) entry which is preliminary data.</text>
</comment>
<dbReference type="InterPro" id="IPR024171">
    <property type="entry name" value="SRK-like_kinase"/>
</dbReference>
<dbReference type="PANTHER" id="PTHR32444:SF198">
    <property type="entry name" value="BULB-TYPE LECTIN DOMAIN-CONTAINING PROTEIN"/>
    <property type="match status" value="1"/>
</dbReference>
<dbReference type="SUPFAM" id="SSF51110">
    <property type="entry name" value="alpha-D-mannose-specific plant lectins"/>
    <property type="match status" value="1"/>
</dbReference>
<sequence length="805" mass="90799">MAKVRALLYPFIFFTSLFRLEFCRAIDTITSTQPIRDPGTVVSVPENFRLGFFSPGNSTKRYVGIWYDVTSGPTATLVWVANRENPLSDSSGVFTIADDGNLVVLDGRNNIMWSTNVSKFAGNSSAELLDSGNLVLREENSNGRVLWQSFDHPVDSFLPKMKVGASLITGETQLLTAWKSDSDPSIGRFSAGISLLNLPQIFIWDGSIPHWRSGPWNNRIFIGIPDMYSVYLNGFNIIRDNVEGSLYVTFDYVTEAFPKFVLTYEGKFAQTNWDDKKKKWVVRWLAPENECDIYGKCGQFGICNPLNSPICSCLGGFEPKSMEEWSKGNWTGGCMRRTQLQCKINNTSRDEGKEDGFLKLEMTKVPDSAIWLSAEDVVACKNQCSSNCSCVAFAYESGIGCMSWMEKLIDIQEFSVGGVDLHIRVAYSELDKKRDVKVIIIITMLIGTIAIGICTYFSWRWMAKQRGTKKKEMENSQFGRGEAFKETLDASMVRYNRKQQEGLEIPFFNFEDMVIATNNFHGANKLGQGGFGPVYKELRERMQGQDRGNSMWIFDLDLLKGSPSKGGEVGHSDQVHLEAILCRYQPLICSKNDCDIYSKCGPFGSCNALNSQICSCLRGYEPKSTEEWSKGNWRSVCVRRTQLQCERNNGSRKVGKQDGFLKLEMMKVPDSANWLSAEDLAECEDQCLRNCSCVAFAYDSGIGCMSWSGNLIDIHKLSMAGVDLHIRVAYSEFGRKKKRIEKLKFDRREASKERDNMMQRESFEIPFFNFENMVIATNNFHGANKLGQGGFGPVYKVVLLHLIVN</sequence>
<keyword evidence="15" id="KW-1185">Reference proteome</keyword>
<evidence type="ECO:0000256" key="4">
    <source>
        <dbReference type="ARBA" id="ARBA00022741"/>
    </source>
</evidence>
<dbReference type="GO" id="GO:0004674">
    <property type="term" value="F:protein serine/threonine kinase activity"/>
    <property type="evidence" value="ECO:0007669"/>
    <property type="project" value="UniProtKB-KW"/>
</dbReference>
<keyword evidence="8" id="KW-0325">Glycoprotein</keyword>
<dbReference type="Gene3D" id="2.90.10.10">
    <property type="entry name" value="Bulb-type lectin domain"/>
    <property type="match status" value="1"/>
</dbReference>
<keyword evidence="1 9" id="KW-0723">Serine/threonine-protein kinase</keyword>
<evidence type="ECO:0000259" key="13">
    <source>
        <dbReference type="PROSITE" id="PS50948"/>
    </source>
</evidence>
<evidence type="ECO:0000313" key="15">
    <source>
        <dbReference type="Proteomes" id="UP000655225"/>
    </source>
</evidence>
<dbReference type="CDD" id="cd01098">
    <property type="entry name" value="PAN_AP_plant"/>
    <property type="match status" value="2"/>
</dbReference>
<evidence type="ECO:0000256" key="6">
    <source>
        <dbReference type="ARBA" id="ARBA00022840"/>
    </source>
</evidence>
<comment type="catalytic activity">
    <reaction evidence="9">
        <text>L-threonyl-[protein] + ATP = O-phospho-L-threonyl-[protein] + ADP + H(+)</text>
        <dbReference type="Rhea" id="RHEA:46608"/>
        <dbReference type="Rhea" id="RHEA-COMP:11060"/>
        <dbReference type="Rhea" id="RHEA-COMP:11605"/>
        <dbReference type="ChEBI" id="CHEBI:15378"/>
        <dbReference type="ChEBI" id="CHEBI:30013"/>
        <dbReference type="ChEBI" id="CHEBI:30616"/>
        <dbReference type="ChEBI" id="CHEBI:61977"/>
        <dbReference type="ChEBI" id="CHEBI:456216"/>
        <dbReference type="EC" id="2.7.11.1"/>
    </reaction>
</comment>
<feature type="domain" description="Apple" evidence="13">
    <location>
        <begin position="342"/>
        <end position="426"/>
    </location>
</feature>
<dbReference type="Proteomes" id="UP000655225">
    <property type="component" value="Unassembled WGS sequence"/>
</dbReference>
<dbReference type="InterPro" id="IPR011009">
    <property type="entry name" value="Kinase-like_dom_sf"/>
</dbReference>
<dbReference type="CDD" id="cd00028">
    <property type="entry name" value="B_lectin"/>
    <property type="match status" value="1"/>
</dbReference>
<evidence type="ECO:0000256" key="2">
    <source>
        <dbReference type="ARBA" id="ARBA00022679"/>
    </source>
</evidence>
<evidence type="ECO:0000313" key="14">
    <source>
        <dbReference type="EMBL" id="KAF8411256.1"/>
    </source>
</evidence>
<feature type="transmembrane region" description="Helical" evidence="10">
    <location>
        <begin position="438"/>
        <end position="459"/>
    </location>
</feature>
<dbReference type="Pfam" id="PF08276">
    <property type="entry name" value="PAN_2"/>
    <property type="match status" value="2"/>
</dbReference>
<evidence type="ECO:0000256" key="5">
    <source>
        <dbReference type="ARBA" id="ARBA00022777"/>
    </source>
</evidence>
<keyword evidence="5 9" id="KW-0418">Kinase</keyword>
<evidence type="ECO:0000256" key="10">
    <source>
        <dbReference type="SAM" id="Phobius"/>
    </source>
</evidence>
<dbReference type="SUPFAM" id="SSF56112">
    <property type="entry name" value="Protein kinase-like (PK-like)"/>
    <property type="match status" value="1"/>
</dbReference>
<dbReference type="OrthoDB" id="1934880at2759"/>
<keyword evidence="10" id="KW-0812">Transmembrane</keyword>
<accession>A0A835DPN0</accession>
<evidence type="ECO:0000256" key="1">
    <source>
        <dbReference type="ARBA" id="ARBA00022527"/>
    </source>
</evidence>
<dbReference type="PANTHER" id="PTHR32444">
    <property type="entry name" value="BULB-TYPE LECTIN DOMAIN-CONTAINING PROTEIN"/>
    <property type="match status" value="1"/>
</dbReference>
<dbReference type="PROSITE" id="PS50927">
    <property type="entry name" value="BULB_LECTIN"/>
    <property type="match status" value="1"/>
</dbReference>